<sequence length="482" mass="50869">MKALHSLRAIVSALVLAAFVAAAVAVGLWMQSTQNWKSHLAQAQLAGTTLYYAMQNGTAPPEGVRVTPLSAVDQTHAEAGAFHQISGAPNGARITNVPILADALNRTTSKPLTLAILSPDLTYRLAGLPHRDGQTAAETTGAVLRLLASYCSDPVVVAQMGQAPWVRIDGAPVWGCDAAPVDLRLPAVLFAIVAFGILITIALNQSSDFARFAAQLRDRRRVGGPASYDLPGPQELQDIVAAVNSYLEAERAQLANRAAVLSGVSHDLGTPATRLRLRTALIGDADLRGKLDADIDSMTGMIESVLTYTRAEMNVEEPRKLSLNALIDAVVTDYQDMGRAVSFRAAQDVVMQGGGSVFMSRQGQSVMAGDRQITVTGRPIALQRAMANLIDNALKYGRRATVSLEADAGSATIIVEDEGSDSSAKDIEALLAPFQRGENTATIDGYGLGLTIVATIAHLHGGTLSFEDTAVGVSARLLIKRG</sequence>
<evidence type="ECO:0000256" key="2">
    <source>
        <dbReference type="ARBA" id="ARBA00004651"/>
    </source>
</evidence>
<evidence type="ECO:0000256" key="9">
    <source>
        <dbReference type="SAM" id="Phobius"/>
    </source>
</evidence>
<evidence type="ECO:0000256" key="3">
    <source>
        <dbReference type="ARBA" id="ARBA00012438"/>
    </source>
</evidence>
<comment type="caution">
    <text evidence="12">The sequence shown here is derived from an EMBL/GenBank/DDBJ whole genome shotgun (WGS) entry which is preliminary data.</text>
</comment>
<keyword evidence="13" id="KW-1185">Reference proteome</keyword>
<comment type="catalytic activity">
    <reaction evidence="1">
        <text>ATP + protein L-histidine = ADP + protein N-phospho-L-histidine.</text>
        <dbReference type="EC" id="2.7.13.3"/>
    </reaction>
</comment>
<gene>
    <name evidence="12" type="ORF">PM02_13720</name>
</gene>
<dbReference type="GO" id="GO:0000155">
    <property type="term" value="F:phosphorelay sensor kinase activity"/>
    <property type="evidence" value="ECO:0007669"/>
    <property type="project" value="InterPro"/>
</dbReference>
<dbReference type="Pfam" id="PF02518">
    <property type="entry name" value="HATPase_c"/>
    <property type="match status" value="1"/>
</dbReference>
<keyword evidence="10" id="KW-0732">Signal</keyword>
<evidence type="ECO:0000256" key="5">
    <source>
        <dbReference type="ARBA" id="ARBA00022679"/>
    </source>
</evidence>
<proteinExistence type="predicted"/>
<dbReference type="InterPro" id="IPR036097">
    <property type="entry name" value="HisK_dim/P_sf"/>
</dbReference>
<dbReference type="Gene3D" id="1.10.287.130">
    <property type="match status" value="1"/>
</dbReference>
<evidence type="ECO:0000313" key="13">
    <source>
        <dbReference type="Proteomes" id="UP000027337"/>
    </source>
</evidence>
<feature type="signal peptide" evidence="10">
    <location>
        <begin position="1"/>
        <end position="17"/>
    </location>
</feature>
<feature type="domain" description="Histidine kinase" evidence="11">
    <location>
        <begin position="263"/>
        <end position="482"/>
    </location>
</feature>
<dbReference type="Proteomes" id="UP000027337">
    <property type="component" value="Unassembled WGS sequence"/>
</dbReference>
<evidence type="ECO:0000313" key="12">
    <source>
        <dbReference type="EMBL" id="KAJ02533.1"/>
    </source>
</evidence>
<dbReference type="InterPro" id="IPR005467">
    <property type="entry name" value="His_kinase_dom"/>
</dbReference>
<keyword evidence="8" id="KW-0067">ATP-binding</keyword>
<dbReference type="Gene3D" id="3.30.565.10">
    <property type="entry name" value="Histidine kinase-like ATPase, C-terminal domain"/>
    <property type="match status" value="1"/>
</dbReference>
<comment type="subcellular location">
    <subcellularLocation>
        <location evidence="2">Cell membrane</location>
        <topology evidence="2">Multi-pass membrane protein</topology>
    </subcellularLocation>
</comment>
<evidence type="ECO:0000256" key="10">
    <source>
        <dbReference type="SAM" id="SignalP"/>
    </source>
</evidence>
<dbReference type="PANTHER" id="PTHR44936:SF10">
    <property type="entry name" value="SENSOR PROTEIN RSTB"/>
    <property type="match status" value="1"/>
</dbReference>
<dbReference type="InterPro" id="IPR003661">
    <property type="entry name" value="HisK_dim/P_dom"/>
</dbReference>
<dbReference type="SUPFAM" id="SSF47384">
    <property type="entry name" value="Homodimeric domain of signal transducing histidine kinase"/>
    <property type="match status" value="1"/>
</dbReference>
<feature type="transmembrane region" description="Helical" evidence="9">
    <location>
        <begin position="185"/>
        <end position="203"/>
    </location>
</feature>
<feature type="chain" id="PRO_5001606729" description="histidine kinase" evidence="10">
    <location>
        <begin position="18"/>
        <end position="482"/>
    </location>
</feature>
<keyword evidence="6" id="KW-0547">Nucleotide-binding</keyword>
<accession>A0A061SS81</accession>
<keyword evidence="9" id="KW-1133">Transmembrane helix</keyword>
<evidence type="ECO:0000256" key="7">
    <source>
        <dbReference type="ARBA" id="ARBA00022777"/>
    </source>
</evidence>
<evidence type="ECO:0000256" key="4">
    <source>
        <dbReference type="ARBA" id="ARBA00022475"/>
    </source>
</evidence>
<keyword evidence="5" id="KW-0808">Transferase</keyword>
<keyword evidence="7 12" id="KW-0418">Kinase</keyword>
<evidence type="ECO:0000259" key="11">
    <source>
        <dbReference type="PROSITE" id="PS50109"/>
    </source>
</evidence>
<organism evidence="12 13">
    <name type="scientific">Sulfitobacter mediterraneus</name>
    <dbReference type="NCBI Taxonomy" id="83219"/>
    <lineage>
        <taxon>Bacteria</taxon>
        <taxon>Pseudomonadati</taxon>
        <taxon>Pseudomonadota</taxon>
        <taxon>Alphaproteobacteria</taxon>
        <taxon>Rhodobacterales</taxon>
        <taxon>Roseobacteraceae</taxon>
        <taxon>Sulfitobacter</taxon>
    </lineage>
</organism>
<dbReference type="GO" id="GO:0005524">
    <property type="term" value="F:ATP binding"/>
    <property type="evidence" value="ECO:0007669"/>
    <property type="project" value="UniProtKB-KW"/>
</dbReference>
<keyword evidence="9" id="KW-0812">Transmembrane</keyword>
<keyword evidence="9" id="KW-0472">Membrane</keyword>
<protein>
    <recommendedName>
        <fullName evidence="3">histidine kinase</fullName>
        <ecNumber evidence="3">2.7.13.3</ecNumber>
    </recommendedName>
</protein>
<dbReference type="InterPro" id="IPR003594">
    <property type="entry name" value="HATPase_dom"/>
</dbReference>
<dbReference type="eggNOG" id="COG2205">
    <property type="taxonomic scope" value="Bacteria"/>
</dbReference>
<dbReference type="EC" id="2.7.13.3" evidence="3"/>
<dbReference type="STRING" id="83219.PM02_13720"/>
<dbReference type="GO" id="GO:0005886">
    <property type="term" value="C:plasma membrane"/>
    <property type="evidence" value="ECO:0007669"/>
    <property type="project" value="UniProtKB-SubCell"/>
</dbReference>
<dbReference type="RefSeq" id="WP_037909362.1">
    <property type="nucleotide sequence ID" value="NZ_JEMU01000011.1"/>
</dbReference>
<reference evidence="12 13" key="1">
    <citation type="journal article" date="2014" name="Genome Announc.">
        <title>Draft Genome Sequences of Two Isolates of the Roseobacter Group, Sulfitobacter sp. Strains 3SOLIMAR09 and 1FIGIMAR09, from Harbors of Mallorca Island (Mediterranean Sea).</title>
        <authorList>
            <person name="Mas-Llado M."/>
            <person name="Pina-Villalonga J.M."/>
            <person name="Brunet-Galmes I."/>
            <person name="Nogales B."/>
            <person name="Bosch R."/>
        </authorList>
    </citation>
    <scope>NUCLEOTIDE SEQUENCE [LARGE SCALE GENOMIC DNA]</scope>
    <source>
        <strain evidence="12 13">1FIGIMAR09</strain>
    </source>
</reference>
<dbReference type="AlphaFoldDB" id="A0A061SS81"/>
<dbReference type="PANTHER" id="PTHR44936">
    <property type="entry name" value="SENSOR PROTEIN CREC"/>
    <property type="match status" value="1"/>
</dbReference>
<dbReference type="PROSITE" id="PS50109">
    <property type="entry name" value="HIS_KIN"/>
    <property type="match status" value="1"/>
</dbReference>
<keyword evidence="4" id="KW-1003">Cell membrane</keyword>
<evidence type="ECO:0000256" key="8">
    <source>
        <dbReference type="ARBA" id="ARBA00022840"/>
    </source>
</evidence>
<dbReference type="SMART" id="SM00387">
    <property type="entry name" value="HATPase_c"/>
    <property type="match status" value="1"/>
</dbReference>
<dbReference type="EMBL" id="JEMU01000011">
    <property type="protein sequence ID" value="KAJ02533.1"/>
    <property type="molecule type" value="Genomic_DNA"/>
</dbReference>
<dbReference type="SMART" id="SM00388">
    <property type="entry name" value="HisKA"/>
    <property type="match status" value="1"/>
</dbReference>
<dbReference type="InterPro" id="IPR050980">
    <property type="entry name" value="2C_sensor_his_kinase"/>
</dbReference>
<dbReference type="CDD" id="cd00082">
    <property type="entry name" value="HisKA"/>
    <property type="match status" value="1"/>
</dbReference>
<evidence type="ECO:0000256" key="6">
    <source>
        <dbReference type="ARBA" id="ARBA00022741"/>
    </source>
</evidence>
<dbReference type="CDD" id="cd00075">
    <property type="entry name" value="HATPase"/>
    <property type="match status" value="1"/>
</dbReference>
<evidence type="ECO:0000256" key="1">
    <source>
        <dbReference type="ARBA" id="ARBA00000085"/>
    </source>
</evidence>
<dbReference type="SUPFAM" id="SSF55874">
    <property type="entry name" value="ATPase domain of HSP90 chaperone/DNA topoisomerase II/histidine kinase"/>
    <property type="match status" value="1"/>
</dbReference>
<name>A0A061SS81_9RHOB</name>
<dbReference type="InterPro" id="IPR036890">
    <property type="entry name" value="HATPase_C_sf"/>
</dbReference>